<dbReference type="AlphaFoldDB" id="U9T4A4"/>
<reference evidence="1" key="1">
    <citation type="submission" date="2013-07" db="EMBL/GenBank/DDBJ databases">
        <title>The genome of an arbuscular mycorrhizal fungus provides insights into the evolution of the oldest plant symbiosis.</title>
        <authorList>
            <consortium name="DOE Joint Genome Institute"/>
            <person name="Tisserant E."/>
            <person name="Malbreil M."/>
            <person name="Kuo A."/>
            <person name="Kohler A."/>
            <person name="Symeonidi A."/>
            <person name="Balestrini R."/>
            <person name="Charron P."/>
            <person name="Duensing N."/>
            <person name="Frei-dit-Frey N."/>
            <person name="Gianinazzi-Pearson V."/>
            <person name="Gilbert B."/>
            <person name="Handa Y."/>
            <person name="Hijri M."/>
            <person name="Kaul R."/>
            <person name="Kawaguchi M."/>
            <person name="Krajinski F."/>
            <person name="Lammers P."/>
            <person name="Lapierre D."/>
            <person name="Masclaux F.G."/>
            <person name="Murat C."/>
            <person name="Morin E."/>
            <person name="Ndikumana S."/>
            <person name="Pagni M."/>
            <person name="Petitpierre D."/>
            <person name="Requena N."/>
            <person name="Rosikiewicz P."/>
            <person name="Riley R."/>
            <person name="Saito K."/>
            <person name="San Clemente H."/>
            <person name="Shapiro H."/>
            <person name="van Tuinen D."/>
            <person name="Becard G."/>
            <person name="Bonfante P."/>
            <person name="Paszkowski U."/>
            <person name="Shachar-Hill Y."/>
            <person name="Young J.P."/>
            <person name="Sanders I.R."/>
            <person name="Henrissat B."/>
            <person name="Rensing S.A."/>
            <person name="Grigoriev I.V."/>
            <person name="Corradi N."/>
            <person name="Roux C."/>
            <person name="Martin F."/>
        </authorList>
    </citation>
    <scope>NUCLEOTIDE SEQUENCE</scope>
    <source>
        <strain evidence="1">DAOM 197198</strain>
    </source>
</reference>
<protein>
    <submittedName>
        <fullName evidence="1">Uncharacterized protein</fullName>
    </submittedName>
</protein>
<gene>
    <name evidence="1" type="ORF">GLOINDRAFT_10754</name>
</gene>
<dbReference type="EMBL" id="KI298941">
    <property type="protein sequence ID" value="ERZ98215.1"/>
    <property type="molecule type" value="Genomic_DNA"/>
</dbReference>
<proteinExistence type="predicted"/>
<dbReference type="HOGENOM" id="CLU_2484496_0_0_1"/>
<organism evidence="1">
    <name type="scientific">Rhizophagus irregularis (strain DAOM 181602 / DAOM 197198 / MUCL 43194)</name>
    <name type="common">Arbuscular mycorrhizal fungus</name>
    <name type="synonym">Glomus intraradices</name>
    <dbReference type="NCBI Taxonomy" id="747089"/>
    <lineage>
        <taxon>Eukaryota</taxon>
        <taxon>Fungi</taxon>
        <taxon>Fungi incertae sedis</taxon>
        <taxon>Mucoromycota</taxon>
        <taxon>Glomeromycotina</taxon>
        <taxon>Glomeromycetes</taxon>
        <taxon>Glomerales</taxon>
        <taxon>Glomeraceae</taxon>
        <taxon>Rhizophagus</taxon>
    </lineage>
</organism>
<sequence>MVSVQLQILDMEMFANVSFILLVGLKTAIVHRWEFEDLWIPECFLNRILKNDKFCLQVFRSMGFRVDKMVYGFSDKMVSFATSVVKL</sequence>
<name>U9T4A4_RHIID</name>
<evidence type="ECO:0000313" key="1">
    <source>
        <dbReference type="EMBL" id="ERZ98215.1"/>
    </source>
</evidence>
<accession>U9T4A4</accession>